<keyword evidence="4" id="KW-1185">Reference proteome</keyword>
<dbReference type="STRING" id="199890.A0A182PUQ5"/>
<keyword evidence="1" id="KW-0479">Metal-binding</keyword>
<dbReference type="GO" id="GO:0003676">
    <property type="term" value="F:nucleic acid binding"/>
    <property type="evidence" value="ECO:0007669"/>
    <property type="project" value="InterPro"/>
</dbReference>
<evidence type="ECO:0000313" key="3">
    <source>
        <dbReference type="EnsemblMetazoa" id="AEPI010692-PA"/>
    </source>
</evidence>
<keyword evidence="1" id="KW-0862">Zinc</keyword>
<dbReference type="InterPro" id="IPR050951">
    <property type="entry name" value="Retrovirus_Pol_polyprotein"/>
</dbReference>
<sequence>MSTMFVFEPFDSTNCKIQRWLERLEIAFKIHRVTEEDKRDYLLHYMGSTTYDVLCNKLKNANPQTKSFTEIVSILQEHFNPNPLEILENFKFASRKQRENESLCEYLMDLEKLAQSCNFGDYLDKALRNQFVFGLQNRAIQSRLLEVRDLTLDKAKDIAFGMEMSNRGTDEIQGAVSTYSVQHIVGASKKKSKVPSTQRKGTCYRCGNEDHLADKCRHQRTEKKSNVKLKSYCNSVINVLGEIVVKAKIDNVEIYLPLLVTESERNPLLGRNWMKTINLNLNELLNANSEVSYCFTDKSITNFTLERILNKYPTIFSPGIGKIEGLEASLSLRKGAKPVFVKARPVAFAVRDA</sequence>
<protein>
    <recommendedName>
        <fullName evidence="2">CCHC-type domain-containing protein</fullName>
    </recommendedName>
</protein>
<dbReference type="PANTHER" id="PTHR37984:SF5">
    <property type="entry name" value="PROTEIN NYNRIN-LIKE"/>
    <property type="match status" value="1"/>
</dbReference>
<evidence type="ECO:0000259" key="2">
    <source>
        <dbReference type="PROSITE" id="PS50158"/>
    </source>
</evidence>
<keyword evidence="1" id="KW-0863">Zinc-finger</keyword>
<dbReference type="GO" id="GO:0008270">
    <property type="term" value="F:zinc ion binding"/>
    <property type="evidence" value="ECO:0007669"/>
    <property type="project" value="UniProtKB-KW"/>
</dbReference>
<evidence type="ECO:0000313" key="4">
    <source>
        <dbReference type="Proteomes" id="UP000075885"/>
    </source>
</evidence>
<dbReference type="Pfam" id="PF14893">
    <property type="entry name" value="PNMA"/>
    <property type="match status" value="1"/>
</dbReference>
<dbReference type="Proteomes" id="UP000075885">
    <property type="component" value="Unassembled WGS sequence"/>
</dbReference>
<reference evidence="3" key="2">
    <citation type="submission" date="2020-05" db="UniProtKB">
        <authorList>
            <consortium name="EnsemblMetazoa"/>
        </authorList>
    </citation>
    <scope>IDENTIFICATION</scope>
    <source>
        <strain evidence="3">Epiroticus2</strain>
    </source>
</reference>
<dbReference type="InterPro" id="IPR048270">
    <property type="entry name" value="PNMA_C"/>
</dbReference>
<dbReference type="AlphaFoldDB" id="A0A182PUQ5"/>
<dbReference type="PANTHER" id="PTHR37984">
    <property type="entry name" value="PROTEIN CBG26694"/>
    <property type="match status" value="1"/>
</dbReference>
<accession>A0A182PUQ5</accession>
<dbReference type="Gene3D" id="4.10.60.10">
    <property type="entry name" value="Zinc finger, CCHC-type"/>
    <property type="match status" value="1"/>
</dbReference>
<reference evidence="4" key="1">
    <citation type="submission" date="2013-03" db="EMBL/GenBank/DDBJ databases">
        <title>The Genome Sequence of Anopheles epiroticus epiroticus2.</title>
        <authorList>
            <consortium name="The Broad Institute Genomics Platform"/>
            <person name="Neafsey D.E."/>
            <person name="Howell P."/>
            <person name="Walker B."/>
            <person name="Young S.K."/>
            <person name="Zeng Q."/>
            <person name="Gargeya S."/>
            <person name="Fitzgerald M."/>
            <person name="Haas B."/>
            <person name="Abouelleil A."/>
            <person name="Allen A.W."/>
            <person name="Alvarado L."/>
            <person name="Arachchi H.M."/>
            <person name="Berlin A.M."/>
            <person name="Chapman S.B."/>
            <person name="Gainer-Dewar J."/>
            <person name="Goldberg J."/>
            <person name="Griggs A."/>
            <person name="Gujja S."/>
            <person name="Hansen M."/>
            <person name="Howarth C."/>
            <person name="Imamovic A."/>
            <person name="Ireland A."/>
            <person name="Larimer J."/>
            <person name="McCowan C."/>
            <person name="Murphy C."/>
            <person name="Pearson M."/>
            <person name="Poon T.W."/>
            <person name="Priest M."/>
            <person name="Roberts A."/>
            <person name="Saif S."/>
            <person name="Shea T."/>
            <person name="Sisk P."/>
            <person name="Sykes S."/>
            <person name="Wortman J."/>
            <person name="Nusbaum C."/>
            <person name="Birren B."/>
        </authorList>
    </citation>
    <scope>NUCLEOTIDE SEQUENCE [LARGE SCALE GENOMIC DNA]</scope>
    <source>
        <strain evidence="4">Epiroticus2</strain>
    </source>
</reference>
<feature type="domain" description="CCHC-type" evidence="2">
    <location>
        <begin position="203"/>
        <end position="217"/>
    </location>
</feature>
<proteinExistence type="predicted"/>
<evidence type="ECO:0000256" key="1">
    <source>
        <dbReference type="PROSITE-ProRule" id="PRU00047"/>
    </source>
</evidence>
<dbReference type="PROSITE" id="PS50158">
    <property type="entry name" value="ZF_CCHC"/>
    <property type="match status" value="1"/>
</dbReference>
<dbReference type="InterPro" id="IPR001878">
    <property type="entry name" value="Znf_CCHC"/>
</dbReference>
<organism evidence="3 4">
    <name type="scientific">Anopheles epiroticus</name>
    <dbReference type="NCBI Taxonomy" id="199890"/>
    <lineage>
        <taxon>Eukaryota</taxon>
        <taxon>Metazoa</taxon>
        <taxon>Ecdysozoa</taxon>
        <taxon>Arthropoda</taxon>
        <taxon>Hexapoda</taxon>
        <taxon>Insecta</taxon>
        <taxon>Pterygota</taxon>
        <taxon>Neoptera</taxon>
        <taxon>Endopterygota</taxon>
        <taxon>Diptera</taxon>
        <taxon>Nematocera</taxon>
        <taxon>Culicoidea</taxon>
        <taxon>Culicidae</taxon>
        <taxon>Anophelinae</taxon>
        <taxon>Anopheles</taxon>
    </lineage>
</organism>
<dbReference type="EnsemblMetazoa" id="AEPI010692-RA">
    <property type="protein sequence ID" value="AEPI010692-PA"/>
    <property type="gene ID" value="AEPI010692"/>
</dbReference>
<name>A0A182PUQ5_9DIPT</name>
<dbReference type="VEuPathDB" id="VectorBase:AEPI010692"/>